<evidence type="ECO:0000256" key="1">
    <source>
        <dbReference type="SAM" id="MobiDB-lite"/>
    </source>
</evidence>
<name>A0ABV7ETW0_9GAMM</name>
<protein>
    <submittedName>
        <fullName evidence="2">Uncharacterized protein</fullName>
    </submittedName>
</protein>
<comment type="caution">
    <text evidence="2">The sequence shown here is derived from an EMBL/GenBank/DDBJ whole genome shotgun (WGS) entry which is preliminary data.</text>
</comment>
<proteinExistence type="predicted"/>
<sequence>MPDGVIFRESEPERGDELLEQIGLSREAAKHIGIYARRAFNNTSPMEPISAPGVNAWNKGTEALRNTLVPREGWKVGRNLGIESAVNHEKKLQLIYQNVRRACTFSDPQPLSPRGSVSRRMINDGTSDMFGSAPLDDLRPKELSYTVWLVCVCHVNDNLSVEVSRPKRFDGAWYDGFHERIFIIDSPLEELLAQTSPTTPEPVESNDPDIYDVDVTPKSFPA</sequence>
<feature type="region of interest" description="Disordered" evidence="1">
    <location>
        <begin position="194"/>
        <end position="222"/>
    </location>
</feature>
<gene>
    <name evidence="2" type="ORF">ACFOSU_16210</name>
</gene>
<evidence type="ECO:0000313" key="2">
    <source>
        <dbReference type="EMBL" id="MFC3105419.1"/>
    </source>
</evidence>
<dbReference type="Proteomes" id="UP001595462">
    <property type="component" value="Unassembled WGS sequence"/>
</dbReference>
<dbReference type="RefSeq" id="WP_380690971.1">
    <property type="nucleotide sequence ID" value="NZ_JBHRSS010000008.1"/>
</dbReference>
<dbReference type="EMBL" id="JBHRSS010000008">
    <property type="protein sequence ID" value="MFC3105419.1"/>
    <property type="molecule type" value="Genomic_DNA"/>
</dbReference>
<evidence type="ECO:0000313" key="3">
    <source>
        <dbReference type="Proteomes" id="UP001595462"/>
    </source>
</evidence>
<accession>A0ABV7ETW0</accession>
<keyword evidence="3" id="KW-1185">Reference proteome</keyword>
<reference evidence="3" key="1">
    <citation type="journal article" date="2019" name="Int. J. Syst. Evol. Microbiol.">
        <title>The Global Catalogue of Microorganisms (GCM) 10K type strain sequencing project: providing services to taxonomists for standard genome sequencing and annotation.</title>
        <authorList>
            <consortium name="The Broad Institute Genomics Platform"/>
            <consortium name="The Broad Institute Genome Sequencing Center for Infectious Disease"/>
            <person name="Wu L."/>
            <person name="Ma J."/>
        </authorList>
    </citation>
    <scope>NUCLEOTIDE SEQUENCE [LARGE SCALE GENOMIC DNA]</scope>
    <source>
        <strain evidence="3">KCTC 52640</strain>
    </source>
</reference>
<organism evidence="2 3">
    <name type="scientific">Salinisphaera aquimarina</name>
    <dbReference type="NCBI Taxonomy" id="2094031"/>
    <lineage>
        <taxon>Bacteria</taxon>
        <taxon>Pseudomonadati</taxon>
        <taxon>Pseudomonadota</taxon>
        <taxon>Gammaproteobacteria</taxon>
        <taxon>Salinisphaerales</taxon>
        <taxon>Salinisphaeraceae</taxon>
        <taxon>Salinisphaera</taxon>
    </lineage>
</organism>